<sequence>MYRSYNNRSRNRSSKGMMIILALTLGVVIYSVKSFFFDEMAIASGNNMNKEQIELIVKEYLQNNPELIADSLKAAHEKTMKESEEKAKVAISSRKKEIESTKTSPFEGKNDADVVIVEFFDYRCGYCKTANKTVNQLVAEDKNLKVIFKQYPILGEDSYLAAKSALAIFEMDAKKYVTFHNKLMEIKQINKESINNLVKELGFDFAMFEQTMTKKSIEEELTRIRDLAKDVNINGTPAFIINGELIPGALDLDNFKAKIAEIRKNKSK</sequence>
<dbReference type="InterPro" id="IPR001853">
    <property type="entry name" value="DSBA-like_thioredoxin_dom"/>
</dbReference>
<dbReference type="InterPro" id="IPR050824">
    <property type="entry name" value="Thiol_disulfide_DsbA"/>
</dbReference>
<dbReference type="Gene3D" id="3.40.30.10">
    <property type="entry name" value="Glutaredoxin"/>
    <property type="match status" value="1"/>
</dbReference>
<dbReference type="EMBL" id="JYHA01000146">
    <property type="protein sequence ID" value="KKB96046.1"/>
    <property type="molecule type" value="Genomic_DNA"/>
</dbReference>
<feature type="domain" description="Thioredoxin" evidence="1">
    <location>
        <begin position="69"/>
        <end position="264"/>
    </location>
</feature>
<dbReference type="InterPro" id="IPR013766">
    <property type="entry name" value="Thioredoxin_domain"/>
</dbReference>
<accession>A0A0F5MMV0</accession>
<keyword evidence="3" id="KW-1185">Reference proteome</keyword>
<evidence type="ECO:0000313" key="2">
    <source>
        <dbReference type="EMBL" id="KKB96046.1"/>
    </source>
</evidence>
<dbReference type="PROSITE" id="PS51352">
    <property type="entry name" value="THIOREDOXIN_2"/>
    <property type="match status" value="1"/>
</dbReference>
<proteinExistence type="predicted"/>
<comment type="caution">
    <text evidence="2">The sequence shown here is derived from an EMBL/GenBank/DDBJ whole genome shotgun (WGS) entry which is preliminary data.</text>
</comment>
<dbReference type="AlphaFoldDB" id="A0A0F5MMV0"/>
<dbReference type="CDD" id="cd03023">
    <property type="entry name" value="DsbA_Com1_like"/>
    <property type="match status" value="1"/>
</dbReference>
<protein>
    <submittedName>
        <fullName evidence="2">Disulfide bond formation protein D</fullName>
    </submittedName>
</protein>
<dbReference type="GO" id="GO:0016491">
    <property type="term" value="F:oxidoreductase activity"/>
    <property type="evidence" value="ECO:0007669"/>
    <property type="project" value="InterPro"/>
</dbReference>
<evidence type="ECO:0000313" key="3">
    <source>
        <dbReference type="Proteomes" id="UP000033358"/>
    </source>
</evidence>
<name>A0A0F5MMV0_9RICK</name>
<dbReference type="SUPFAM" id="SSF52833">
    <property type="entry name" value="Thioredoxin-like"/>
    <property type="match status" value="1"/>
</dbReference>
<dbReference type="Proteomes" id="UP000033358">
    <property type="component" value="Unassembled WGS sequence"/>
</dbReference>
<dbReference type="InterPro" id="IPR036249">
    <property type="entry name" value="Thioredoxin-like_sf"/>
</dbReference>
<dbReference type="PANTHER" id="PTHR35891">
    <property type="entry name" value="THIOL:DISULFIDE INTERCHANGE PROTEIN DSBA"/>
    <property type="match status" value="1"/>
</dbReference>
<evidence type="ECO:0000259" key="1">
    <source>
        <dbReference type="PROSITE" id="PS51352"/>
    </source>
</evidence>
<dbReference type="Pfam" id="PF01323">
    <property type="entry name" value="DSBA"/>
    <property type="match status" value="1"/>
</dbReference>
<dbReference type="PANTHER" id="PTHR35891:SF2">
    <property type="entry name" value="THIOL:DISULFIDE INTERCHANGE PROTEIN DSBA"/>
    <property type="match status" value="1"/>
</dbReference>
<reference evidence="2 3" key="1">
    <citation type="submission" date="2015-02" db="EMBL/GenBank/DDBJ databases">
        <title>Single cell genomics of a rare environmental alphaproteobacterium provides unique insights into Rickettsiaceae evolution.</title>
        <authorList>
            <person name="Martijn J."/>
            <person name="Schulz F."/>
            <person name="Zaremba-Niedzwiedzka K."/>
            <person name="Viklund J."/>
            <person name="Stepanauskas R."/>
            <person name="Andersson S.G.E."/>
            <person name="Horn M."/>
            <person name="Guy L."/>
            <person name="Ettema T.J.G."/>
        </authorList>
    </citation>
    <scope>NUCLEOTIDE SEQUENCE [LARGE SCALE GENOMIC DNA]</scope>
    <source>
        <strain evidence="2 3">SCGC AAA041-L04</strain>
    </source>
</reference>
<gene>
    <name evidence="2" type="primary">bdbD</name>
    <name evidence="2" type="ORF">SZ25_00878</name>
</gene>
<organism evidence="2 3">
    <name type="scientific">Candidatus Arcanibacter lacustris</name>
    <dbReference type="NCBI Taxonomy" id="1607817"/>
    <lineage>
        <taxon>Bacteria</taxon>
        <taxon>Pseudomonadati</taxon>
        <taxon>Pseudomonadota</taxon>
        <taxon>Alphaproteobacteria</taxon>
        <taxon>Rickettsiales</taxon>
        <taxon>Candidatus Arcanibacter</taxon>
    </lineage>
</organism>